<gene>
    <name evidence="5" type="ORF">COLO4_16241</name>
</gene>
<feature type="compositionally biased region" description="Acidic residues" evidence="3">
    <location>
        <begin position="31"/>
        <end position="43"/>
    </location>
</feature>
<keyword evidence="6" id="KW-1185">Reference proteome</keyword>
<dbReference type="InterPro" id="IPR007592">
    <property type="entry name" value="GEBP"/>
</dbReference>
<name>A0A1R3JIF8_9ROSI</name>
<dbReference type="PANTHER" id="PTHR31662:SF33">
    <property type="entry name" value="DNA-BINDING STOREKEEPER PROTEIN TRANSCRIPTIONAL REGULATOR-LIKE PROTEIN"/>
    <property type="match status" value="1"/>
</dbReference>
<protein>
    <recommendedName>
        <fullName evidence="4">Glabrous enhancer-binding protein-like DBD domain-containing protein</fullName>
    </recommendedName>
</protein>
<dbReference type="EMBL" id="AWUE01015991">
    <property type="protein sequence ID" value="OMO94636.1"/>
    <property type="molecule type" value="Genomic_DNA"/>
</dbReference>
<dbReference type="Proteomes" id="UP000187203">
    <property type="component" value="Unassembled WGS sequence"/>
</dbReference>
<organism evidence="5 6">
    <name type="scientific">Corchorus olitorius</name>
    <dbReference type="NCBI Taxonomy" id="93759"/>
    <lineage>
        <taxon>Eukaryota</taxon>
        <taxon>Viridiplantae</taxon>
        <taxon>Streptophyta</taxon>
        <taxon>Embryophyta</taxon>
        <taxon>Tracheophyta</taxon>
        <taxon>Spermatophyta</taxon>
        <taxon>Magnoliopsida</taxon>
        <taxon>eudicotyledons</taxon>
        <taxon>Gunneridae</taxon>
        <taxon>Pentapetalae</taxon>
        <taxon>rosids</taxon>
        <taxon>malvids</taxon>
        <taxon>Malvales</taxon>
        <taxon>Malvaceae</taxon>
        <taxon>Grewioideae</taxon>
        <taxon>Apeibeae</taxon>
        <taxon>Corchorus</taxon>
    </lineage>
</organism>
<dbReference type="STRING" id="93759.A0A1R3JIF8"/>
<feature type="compositionally biased region" description="Acidic residues" evidence="3">
    <location>
        <begin position="58"/>
        <end position="70"/>
    </location>
</feature>
<evidence type="ECO:0000313" key="6">
    <source>
        <dbReference type="Proteomes" id="UP000187203"/>
    </source>
</evidence>
<dbReference type="AlphaFoldDB" id="A0A1R3JIF8"/>
<sequence length="234" mass="25791">MISKASAAGKRGRESNVAVKKKSKRAKGAVEEEETGVMGEESDVAVKKKSKRAKGAVEEEETAVEGEESDVAVKKKSKRAKGAVEEEETAVMGEESDVAVKKTSKRAKGAVEEEETAVKSENKKLFQRIFSEKDEIDLLKGITEYYESNGKDIMNDGFYEFIMNSVEVTVNRNQVADKVRRLKKKYANLAKRIEKGKDVSFAKAHDKISNGIEGLHGSAYCGEESRDGNKTQTD</sequence>
<comment type="caution">
    <text evidence="5">The sequence shown here is derived from an EMBL/GenBank/DDBJ whole genome shotgun (WGS) entry which is preliminary data.</text>
</comment>
<dbReference type="Pfam" id="PF04504">
    <property type="entry name" value="GeBP-like_DBD"/>
    <property type="match status" value="1"/>
</dbReference>
<dbReference type="InterPro" id="IPR053932">
    <property type="entry name" value="GeBP-like_DBD"/>
</dbReference>
<keyword evidence="2" id="KW-0175">Coiled coil</keyword>
<dbReference type="GO" id="GO:0005634">
    <property type="term" value="C:nucleus"/>
    <property type="evidence" value="ECO:0007669"/>
    <property type="project" value="TreeGrafter"/>
</dbReference>
<evidence type="ECO:0000256" key="1">
    <source>
        <dbReference type="ARBA" id="ARBA00010820"/>
    </source>
</evidence>
<feature type="coiled-coil region" evidence="2">
    <location>
        <begin position="172"/>
        <end position="199"/>
    </location>
</feature>
<proteinExistence type="inferred from homology"/>
<feature type="compositionally biased region" description="Acidic residues" evidence="3">
    <location>
        <begin position="85"/>
        <end position="97"/>
    </location>
</feature>
<feature type="domain" description="Glabrous enhancer-binding protein-like DBD" evidence="4">
    <location>
        <begin position="126"/>
        <end position="207"/>
    </location>
</feature>
<evidence type="ECO:0000259" key="4">
    <source>
        <dbReference type="Pfam" id="PF04504"/>
    </source>
</evidence>
<dbReference type="OrthoDB" id="1097145at2759"/>
<feature type="region of interest" description="Disordered" evidence="3">
    <location>
        <begin position="1"/>
        <end position="114"/>
    </location>
</feature>
<accession>A0A1R3JIF8</accession>
<reference evidence="6" key="1">
    <citation type="submission" date="2013-09" db="EMBL/GenBank/DDBJ databases">
        <title>Corchorus olitorius genome sequencing.</title>
        <authorList>
            <person name="Alam M."/>
            <person name="Haque M.S."/>
            <person name="Islam M.S."/>
            <person name="Emdad E.M."/>
            <person name="Islam M.M."/>
            <person name="Ahmed B."/>
            <person name="Halim A."/>
            <person name="Hossen Q.M.M."/>
            <person name="Hossain M.Z."/>
            <person name="Ahmed R."/>
            <person name="Khan M.M."/>
            <person name="Islam R."/>
            <person name="Rashid M.M."/>
            <person name="Khan S.A."/>
            <person name="Rahman M.S."/>
            <person name="Alam M."/>
            <person name="Yahiya A.S."/>
            <person name="Khan M.S."/>
            <person name="Azam M.S."/>
            <person name="Haque T."/>
            <person name="Lashkar M.Z.H."/>
            <person name="Akhand A.I."/>
            <person name="Morshed G."/>
            <person name="Roy S."/>
            <person name="Uddin K.S."/>
            <person name="Rabeya T."/>
            <person name="Hossain A.S."/>
            <person name="Chowdhury A."/>
            <person name="Snigdha A.R."/>
            <person name="Mortoza M.S."/>
            <person name="Matin S.A."/>
            <person name="Hoque S.M.E."/>
            <person name="Islam M.K."/>
            <person name="Roy D.K."/>
            <person name="Haider R."/>
            <person name="Moosa M.M."/>
            <person name="Elias S.M."/>
            <person name="Hasan A.M."/>
            <person name="Jahan S."/>
            <person name="Shafiuddin M."/>
            <person name="Mahmood N."/>
            <person name="Shommy N.S."/>
        </authorList>
    </citation>
    <scope>NUCLEOTIDE SEQUENCE [LARGE SCALE GENOMIC DNA]</scope>
    <source>
        <strain evidence="6">cv. O-4</strain>
    </source>
</reference>
<evidence type="ECO:0000313" key="5">
    <source>
        <dbReference type="EMBL" id="OMO94636.1"/>
    </source>
</evidence>
<evidence type="ECO:0000256" key="3">
    <source>
        <dbReference type="SAM" id="MobiDB-lite"/>
    </source>
</evidence>
<dbReference type="PANTHER" id="PTHR31662">
    <property type="entry name" value="BNAANNG10740D PROTEIN-RELATED"/>
    <property type="match status" value="1"/>
</dbReference>
<evidence type="ECO:0000256" key="2">
    <source>
        <dbReference type="SAM" id="Coils"/>
    </source>
</evidence>
<dbReference type="GO" id="GO:0006355">
    <property type="term" value="P:regulation of DNA-templated transcription"/>
    <property type="evidence" value="ECO:0007669"/>
    <property type="project" value="InterPro"/>
</dbReference>
<comment type="similarity">
    <text evidence="1">Belongs to the GeBP family.</text>
</comment>